<keyword evidence="3" id="KW-0808">Transferase</keyword>
<dbReference type="CDD" id="cd02524">
    <property type="entry name" value="G1P_cytidylyltransferase"/>
    <property type="match status" value="1"/>
</dbReference>
<dbReference type="PANTHER" id="PTHR47183">
    <property type="entry name" value="GLUCOSE-1-PHOSPHATE CYTIDYLYLTRANSFERASE-RELATED"/>
    <property type="match status" value="1"/>
</dbReference>
<sequence length="294" mass="33401">MGHEPTLSAMKVAILAGGLGSRLAEETHLKPKPMVEVGGKPILWHIMRHYSYYGFRKFAIALGYKGDYIKKYMTDYCMMHSDLTVDMHSGSVKVHNGGSLDWLVELVDTGLHTMTGGRIKRLEPLIGNQTFMLTWGDGVSDIDLRKLLAFHRSHGKLATLTAVHPTARFGHLDLDGDSVVEFSEKPQTREGWINGAFFVLEPEIFDYIDGDGTQWEKEPLERLAMDGQLMAYKHTSFWQCMDTLRDKRLLDSLWDSGKAPWKVWESGPAAERRIREISDNSPNQRSKQTYEVKV</sequence>
<dbReference type="PANTHER" id="PTHR47183:SF1">
    <property type="entry name" value="GLUCOSE-1-PHOSPHATE CYTIDYLYLTRANSFERASE"/>
    <property type="match status" value="1"/>
</dbReference>
<organism evidence="3 4">
    <name type="scientific">Anaerohalosphaera lusitana</name>
    <dbReference type="NCBI Taxonomy" id="1936003"/>
    <lineage>
        <taxon>Bacteria</taxon>
        <taxon>Pseudomonadati</taxon>
        <taxon>Planctomycetota</taxon>
        <taxon>Phycisphaerae</taxon>
        <taxon>Sedimentisphaerales</taxon>
        <taxon>Anaerohalosphaeraceae</taxon>
        <taxon>Anaerohalosphaera</taxon>
    </lineage>
</organism>
<dbReference type="Pfam" id="PF00483">
    <property type="entry name" value="NTP_transferase"/>
    <property type="match status" value="1"/>
</dbReference>
<evidence type="ECO:0000313" key="3">
    <source>
        <dbReference type="EMBL" id="AQT69439.1"/>
    </source>
</evidence>
<feature type="region of interest" description="Disordered" evidence="1">
    <location>
        <begin position="274"/>
        <end position="294"/>
    </location>
</feature>
<protein>
    <submittedName>
        <fullName evidence="3">Glucose-1-phosphate cytidylyltransferase</fullName>
        <ecNumber evidence="3">2.7.7.33</ecNumber>
    </submittedName>
</protein>
<accession>A0A1U9NNG5</accession>
<dbReference type="STRING" id="1936003.STSP2_02629"/>
<dbReference type="NCBIfam" id="TIGR02623">
    <property type="entry name" value="G1P_cyt_trans"/>
    <property type="match status" value="1"/>
</dbReference>
<reference evidence="4" key="1">
    <citation type="submission" date="2017-02" db="EMBL/GenBank/DDBJ databases">
        <title>Comparative genomics and description of representatives of a novel lineage of planctomycetes thriving in anoxic sediments.</title>
        <authorList>
            <person name="Spring S."/>
            <person name="Bunk B."/>
            <person name="Sproer C."/>
        </authorList>
    </citation>
    <scope>NUCLEOTIDE SEQUENCE [LARGE SCALE GENOMIC DNA]</scope>
    <source>
        <strain evidence="4">ST-NAGAB-D1</strain>
    </source>
</reference>
<dbReference type="AlphaFoldDB" id="A0A1U9NNG5"/>
<feature type="domain" description="Nucleotidyl transferase" evidence="2">
    <location>
        <begin position="13"/>
        <end position="213"/>
    </location>
</feature>
<proteinExistence type="predicted"/>
<dbReference type="SUPFAM" id="SSF53448">
    <property type="entry name" value="Nucleotide-diphospho-sugar transferases"/>
    <property type="match status" value="1"/>
</dbReference>
<name>A0A1U9NNG5_9BACT</name>
<dbReference type="KEGG" id="alus:STSP2_02629"/>
<keyword evidence="4" id="KW-1185">Reference proteome</keyword>
<evidence type="ECO:0000313" key="4">
    <source>
        <dbReference type="Proteomes" id="UP000189674"/>
    </source>
</evidence>
<dbReference type="InterPro" id="IPR013446">
    <property type="entry name" value="G1P_cyt_trans-like"/>
</dbReference>
<gene>
    <name evidence="3" type="primary">rfbF</name>
    <name evidence="3" type="ORF">STSP2_02629</name>
</gene>
<evidence type="ECO:0000256" key="1">
    <source>
        <dbReference type="SAM" id="MobiDB-lite"/>
    </source>
</evidence>
<dbReference type="Proteomes" id="UP000189674">
    <property type="component" value="Chromosome"/>
</dbReference>
<dbReference type="EMBL" id="CP019791">
    <property type="protein sequence ID" value="AQT69439.1"/>
    <property type="molecule type" value="Genomic_DNA"/>
</dbReference>
<dbReference type="GO" id="GO:0009243">
    <property type="term" value="P:O antigen biosynthetic process"/>
    <property type="evidence" value="ECO:0007669"/>
    <property type="project" value="InterPro"/>
</dbReference>
<dbReference type="InterPro" id="IPR029044">
    <property type="entry name" value="Nucleotide-diphossugar_trans"/>
</dbReference>
<dbReference type="Gene3D" id="3.90.550.10">
    <property type="entry name" value="Spore Coat Polysaccharide Biosynthesis Protein SpsA, Chain A"/>
    <property type="match status" value="1"/>
</dbReference>
<dbReference type="InterPro" id="IPR005835">
    <property type="entry name" value="NTP_transferase_dom"/>
</dbReference>
<evidence type="ECO:0000259" key="2">
    <source>
        <dbReference type="Pfam" id="PF00483"/>
    </source>
</evidence>
<dbReference type="GO" id="GO:0047343">
    <property type="term" value="F:glucose-1-phosphate cytidylyltransferase activity"/>
    <property type="evidence" value="ECO:0007669"/>
    <property type="project" value="UniProtKB-EC"/>
</dbReference>
<dbReference type="InterPro" id="IPR046981">
    <property type="entry name" value="G1P_cyt_trans"/>
</dbReference>
<keyword evidence="3" id="KW-0548">Nucleotidyltransferase</keyword>
<dbReference type="EC" id="2.7.7.33" evidence="3"/>